<evidence type="ECO:0000313" key="2">
    <source>
        <dbReference type="EnsemblPlants" id="KQL06047"/>
    </source>
</evidence>
<sequence>MATRSKFPKVNCTWNSLKCCSDEREFSTLRQAIRNCCADLSSKVTRRLAAVQRGAWEPGPKSSTGQLAENNGTKMARVSSSAAAQPGDGPNADMSSPSSGFCTFCTTHDPNQVKQQH</sequence>
<evidence type="ECO:0000256" key="1">
    <source>
        <dbReference type="SAM" id="MobiDB-lite"/>
    </source>
</evidence>
<dbReference type="HOGENOM" id="CLU_2089011_0_0_1"/>
<proteinExistence type="predicted"/>
<feature type="region of interest" description="Disordered" evidence="1">
    <location>
        <begin position="52"/>
        <end position="96"/>
    </location>
</feature>
<reference evidence="3" key="1">
    <citation type="journal article" date="2012" name="Nat. Biotechnol.">
        <title>Reference genome sequence of the model plant Setaria.</title>
        <authorList>
            <person name="Bennetzen J.L."/>
            <person name="Schmutz J."/>
            <person name="Wang H."/>
            <person name="Percifield R."/>
            <person name="Hawkins J."/>
            <person name="Pontaroli A.C."/>
            <person name="Estep M."/>
            <person name="Feng L."/>
            <person name="Vaughn J.N."/>
            <person name="Grimwood J."/>
            <person name="Jenkins J."/>
            <person name="Barry K."/>
            <person name="Lindquist E."/>
            <person name="Hellsten U."/>
            <person name="Deshpande S."/>
            <person name="Wang X."/>
            <person name="Wu X."/>
            <person name="Mitros T."/>
            <person name="Triplett J."/>
            <person name="Yang X."/>
            <person name="Ye C.Y."/>
            <person name="Mauro-Herrera M."/>
            <person name="Wang L."/>
            <person name="Li P."/>
            <person name="Sharma M."/>
            <person name="Sharma R."/>
            <person name="Ronald P.C."/>
            <person name="Panaud O."/>
            <person name="Kellogg E.A."/>
            <person name="Brutnell T.P."/>
            <person name="Doust A.N."/>
            <person name="Tuskan G.A."/>
            <person name="Rokhsar D."/>
            <person name="Devos K.M."/>
        </authorList>
    </citation>
    <scope>NUCLEOTIDE SEQUENCE [LARGE SCALE GENOMIC DNA]</scope>
    <source>
        <strain evidence="3">cv. Yugu1</strain>
    </source>
</reference>
<keyword evidence="3" id="KW-1185">Reference proteome</keyword>
<organism evidence="2 3">
    <name type="scientific">Setaria italica</name>
    <name type="common">Foxtail millet</name>
    <name type="synonym">Panicum italicum</name>
    <dbReference type="NCBI Taxonomy" id="4555"/>
    <lineage>
        <taxon>Eukaryota</taxon>
        <taxon>Viridiplantae</taxon>
        <taxon>Streptophyta</taxon>
        <taxon>Embryophyta</taxon>
        <taxon>Tracheophyta</taxon>
        <taxon>Spermatophyta</taxon>
        <taxon>Magnoliopsida</taxon>
        <taxon>Liliopsida</taxon>
        <taxon>Poales</taxon>
        <taxon>Poaceae</taxon>
        <taxon>PACMAD clade</taxon>
        <taxon>Panicoideae</taxon>
        <taxon>Panicodae</taxon>
        <taxon>Paniceae</taxon>
        <taxon>Cenchrinae</taxon>
        <taxon>Setaria</taxon>
    </lineage>
</organism>
<accession>K3XNA1</accession>
<protein>
    <submittedName>
        <fullName evidence="2">Uncharacterized protein</fullName>
    </submittedName>
</protein>
<dbReference type="EnsemblPlants" id="KQL06047">
    <property type="protein sequence ID" value="KQL06047"/>
    <property type="gene ID" value="SETIT_003374mg"/>
</dbReference>
<dbReference type="Proteomes" id="UP000004995">
    <property type="component" value="Unassembled WGS sequence"/>
</dbReference>
<name>K3XNA1_SETIT</name>
<dbReference type="InParanoid" id="K3XNA1"/>
<dbReference type="Gramene" id="KQL06047">
    <property type="protein sequence ID" value="KQL06047"/>
    <property type="gene ID" value="SETIT_003374mg"/>
</dbReference>
<evidence type="ECO:0000313" key="3">
    <source>
        <dbReference type="Proteomes" id="UP000004995"/>
    </source>
</evidence>
<dbReference type="EMBL" id="AGNK02003219">
    <property type="status" value="NOT_ANNOTATED_CDS"/>
    <property type="molecule type" value="Genomic_DNA"/>
</dbReference>
<reference evidence="2" key="2">
    <citation type="submission" date="2018-08" db="UniProtKB">
        <authorList>
            <consortium name="EnsemblPlants"/>
        </authorList>
    </citation>
    <scope>IDENTIFICATION</scope>
    <source>
        <strain evidence="2">Yugu1</strain>
    </source>
</reference>
<dbReference type="AlphaFoldDB" id="K3XNA1"/>
<feature type="compositionally biased region" description="Polar residues" evidence="1">
    <location>
        <begin position="61"/>
        <end position="83"/>
    </location>
</feature>